<protein>
    <submittedName>
        <fullName evidence="3">Uncharacterized protein</fullName>
    </submittedName>
</protein>
<name>A0A7J0DFB6_9ERIC</name>
<evidence type="ECO:0000256" key="2">
    <source>
        <dbReference type="SAM" id="MobiDB-lite"/>
    </source>
</evidence>
<comment type="caution">
    <text evidence="3">The sequence shown here is derived from an EMBL/GenBank/DDBJ whole genome shotgun (WGS) entry which is preliminary data.</text>
</comment>
<proteinExistence type="predicted"/>
<feature type="coiled-coil region" evidence="1">
    <location>
        <begin position="312"/>
        <end position="363"/>
    </location>
</feature>
<dbReference type="Proteomes" id="UP000585474">
    <property type="component" value="Unassembled WGS sequence"/>
</dbReference>
<evidence type="ECO:0000256" key="1">
    <source>
        <dbReference type="SAM" id="Coils"/>
    </source>
</evidence>
<evidence type="ECO:0000313" key="4">
    <source>
        <dbReference type="Proteomes" id="UP000585474"/>
    </source>
</evidence>
<dbReference type="AlphaFoldDB" id="A0A7J0DFB6"/>
<keyword evidence="1" id="KW-0175">Coiled coil</keyword>
<keyword evidence="4" id="KW-1185">Reference proteome</keyword>
<sequence length="627" mass="71848">MCLMSLLEMLLEEWDIMDKRKQSPHTTWHDSVPLHMNWRNSRVGLVVEASDLEVSSLTRSQVSKPPRNEVYSGDNWEFTHELSQELGVPRVPRSWSTPGHRRYNVLPILTETEQGRFDQISSTLEQGQFYSIKDVLRSKSFLRSFTLNSRKMEYSGGDNVEEKTEGNAAHVAADKAMTKKMDMKKLAHMATGRGEPKGATPTGPKGIAIGEKRGQDEAPTSRLRRRANRRWMPKRRGPCRRLTTRRRAPREGTSANPGFVQGLEASAMENPAVAENLLQRFILPADKKEVDKMDLDMAIDSFTPSVRAVKVAKELEGRVAKLEAKKQHATKELRRLKERDADLERHEKEMAELREKEALAKTSTIEEFKSLYDYKDAVEKIASSYFSERFDLCKNRSDSISIPTSTSKTSRSTPTWLRRMKRRRRTSWTTTLPSIFAHLDTLPSSERRSRLSLSSASLFSLSKFIVLKLGNPISSGRKNLVDRYWICCAWSLSDGSSPSLRYAMMSSIHVRTLVSTKATMKEMQMVEEEREVLEDVGRTPEAKVVEDLMRYDLDERSSDRFFLTDLEQRSIYFVNKMFMDYQKRCVASPHSEVTTKYNEETANKHYQVPSSKLLHMTSAKIDPAHAN</sequence>
<evidence type="ECO:0000313" key="3">
    <source>
        <dbReference type="EMBL" id="GFS33944.1"/>
    </source>
</evidence>
<gene>
    <name evidence="3" type="ORF">Acr_00g0031400</name>
</gene>
<accession>A0A7J0DFB6</accession>
<reference evidence="4" key="1">
    <citation type="submission" date="2019-07" db="EMBL/GenBank/DDBJ databases">
        <title>De Novo Assembly of kiwifruit Actinidia rufa.</title>
        <authorList>
            <person name="Sugita-Konishi S."/>
            <person name="Sato K."/>
            <person name="Mori E."/>
            <person name="Abe Y."/>
            <person name="Kisaki G."/>
            <person name="Hamano K."/>
            <person name="Suezawa K."/>
            <person name="Otani M."/>
            <person name="Fukuda T."/>
            <person name="Manabe T."/>
            <person name="Gomi K."/>
            <person name="Tabuchi M."/>
            <person name="Akimitsu K."/>
            <person name="Kataoka I."/>
        </authorList>
    </citation>
    <scope>NUCLEOTIDE SEQUENCE [LARGE SCALE GENOMIC DNA]</scope>
    <source>
        <strain evidence="4">cv. Fuchu</strain>
    </source>
</reference>
<dbReference type="EMBL" id="BJWL01000200">
    <property type="protein sequence ID" value="GFS33944.1"/>
    <property type="molecule type" value="Genomic_DNA"/>
</dbReference>
<organism evidence="3 4">
    <name type="scientific">Actinidia rufa</name>
    <dbReference type="NCBI Taxonomy" id="165716"/>
    <lineage>
        <taxon>Eukaryota</taxon>
        <taxon>Viridiplantae</taxon>
        <taxon>Streptophyta</taxon>
        <taxon>Embryophyta</taxon>
        <taxon>Tracheophyta</taxon>
        <taxon>Spermatophyta</taxon>
        <taxon>Magnoliopsida</taxon>
        <taxon>eudicotyledons</taxon>
        <taxon>Gunneridae</taxon>
        <taxon>Pentapetalae</taxon>
        <taxon>asterids</taxon>
        <taxon>Ericales</taxon>
        <taxon>Actinidiaceae</taxon>
        <taxon>Actinidia</taxon>
    </lineage>
</organism>
<feature type="region of interest" description="Disordered" evidence="2">
    <location>
        <begin position="190"/>
        <end position="224"/>
    </location>
</feature>